<name>A0A1I7BGU8_9RHOB</name>
<dbReference type="eggNOG" id="COG0783">
    <property type="taxonomic scope" value="Bacteria"/>
</dbReference>
<dbReference type="RefSeq" id="WP_027264209.1">
    <property type="nucleotide sequence ID" value="NZ_FPAW01000010.1"/>
</dbReference>
<sequence length="165" mass="18415">MKDVMETKPSSTEVQTGVRDTEALAKGLTEALADTYRLVFKTHAYHWNVTGPLFYSIHKLTEEQYQDMFGAADVLAERIRALGQLAPMQLSVITQSSEIEDLGDMPTTREMIQDLVGDHERMASRMHELVDLAGAHKDAVTDDLATSRAAFHEHAAWMLRAIVAD</sequence>
<gene>
    <name evidence="4" type="ORF">SAMN05216236_11045</name>
</gene>
<protein>
    <submittedName>
        <fullName evidence="4">Starvation-inducible DNA-binding protein</fullName>
    </submittedName>
</protein>
<proteinExistence type="inferred from homology"/>
<dbReference type="InterPro" id="IPR002177">
    <property type="entry name" value="DPS_DNA-bd"/>
</dbReference>
<dbReference type="Pfam" id="PF00210">
    <property type="entry name" value="Ferritin"/>
    <property type="match status" value="1"/>
</dbReference>
<evidence type="ECO:0000256" key="1">
    <source>
        <dbReference type="ARBA" id="ARBA00009497"/>
    </source>
</evidence>
<evidence type="ECO:0000259" key="3">
    <source>
        <dbReference type="Pfam" id="PF00210"/>
    </source>
</evidence>
<dbReference type="GO" id="GO:0008199">
    <property type="term" value="F:ferric iron binding"/>
    <property type="evidence" value="ECO:0007669"/>
    <property type="project" value="InterPro"/>
</dbReference>
<reference evidence="4 5" key="1">
    <citation type="submission" date="2016-10" db="EMBL/GenBank/DDBJ databases">
        <authorList>
            <person name="de Groot N.N."/>
        </authorList>
    </citation>
    <scope>NUCLEOTIDE SEQUENCE [LARGE SCALE GENOMIC DNA]</scope>
    <source>
        <strain evidence="4 5">CGMCC 1.10959</strain>
    </source>
</reference>
<dbReference type="EMBL" id="FPAW01000010">
    <property type="protein sequence ID" value="SFT86426.1"/>
    <property type="molecule type" value="Genomic_DNA"/>
</dbReference>
<dbReference type="InterPro" id="IPR008331">
    <property type="entry name" value="Ferritin_DPS_dom"/>
</dbReference>
<comment type="similarity">
    <text evidence="1 2">Belongs to the Dps family.</text>
</comment>
<dbReference type="AlphaFoldDB" id="A0A1I7BGU8"/>
<dbReference type="SUPFAM" id="SSF47240">
    <property type="entry name" value="Ferritin-like"/>
    <property type="match status" value="1"/>
</dbReference>
<dbReference type="Gene3D" id="1.20.1260.10">
    <property type="match status" value="1"/>
</dbReference>
<organism evidence="4 5">
    <name type="scientific">Sedimentitalea nanhaiensis</name>
    <dbReference type="NCBI Taxonomy" id="999627"/>
    <lineage>
        <taxon>Bacteria</taxon>
        <taxon>Pseudomonadati</taxon>
        <taxon>Pseudomonadota</taxon>
        <taxon>Alphaproteobacteria</taxon>
        <taxon>Rhodobacterales</taxon>
        <taxon>Paracoccaceae</taxon>
        <taxon>Sedimentitalea</taxon>
    </lineage>
</organism>
<dbReference type="STRING" id="999627.SAMN05216236_11045"/>
<evidence type="ECO:0000313" key="5">
    <source>
        <dbReference type="Proteomes" id="UP000182466"/>
    </source>
</evidence>
<dbReference type="PRINTS" id="PR01346">
    <property type="entry name" value="HELNAPAPROT"/>
</dbReference>
<keyword evidence="4" id="KW-0238">DNA-binding</keyword>
<dbReference type="PIRSF" id="PIRSF005900">
    <property type="entry name" value="Dps"/>
    <property type="match status" value="1"/>
</dbReference>
<dbReference type="GO" id="GO:0003677">
    <property type="term" value="F:DNA binding"/>
    <property type="evidence" value="ECO:0007669"/>
    <property type="project" value="UniProtKB-KW"/>
</dbReference>
<dbReference type="CDD" id="cd01043">
    <property type="entry name" value="DPS"/>
    <property type="match status" value="1"/>
</dbReference>
<dbReference type="OrthoDB" id="9797687at2"/>
<dbReference type="Proteomes" id="UP000182466">
    <property type="component" value="Unassembled WGS sequence"/>
</dbReference>
<keyword evidence="5" id="KW-1185">Reference proteome</keyword>
<dbReference type="PANTHER" id="PTHR42932">
    <property type="entry name" value="GENERAL STRESS PROTEIN 20U"/>
    <property type="match status" value="1"/>
</dbReference>
<feature type="domain" description="Ferritin/DPS" evidence="3">
    <location>
        <begin position="26"/>
        <end position="164"/>
    </location>
</feature>
<dbReference type="PANTHER" id="PTHR42932:SF3">
    <property type="entry name" value="DNA PROTECTION DURING STARVATION PROTEIN"/>
    <property type="match status" value="1"/>
</dbReference>
<evidence type="ECO:0000313" key="4">
    <source>
        <dbReference type="EMBL" id="SFT86426.1"/>
    </source>
</evidence>
<evidence type="ECO:0000256" key="2">
    <source>
        <dbReference type="RuleBase" id="RU003875"/>
    </source>
</evidence>
<dbReference type="InterPro" id="IPR009078">
    <property type="entry name" value="Ferritin-like_SF"/>
</dbReference>
<accession>A0A1I7BGU8</accession>
<dbReference type="InterPro" id="IPR012347">
    <property type="entry name" value="Ferritin-like"/>
</dbReference>